<dbReference type="RefSeq" id="WP_154130325.1">
    <property type="nucleotide sequence ID" value="NZ_JAHWXT010000002.1"/>
</dbReference>
<keyword evidence="13 14" id="KW-0998">Cell outer membrane</keyword>
<keyword evidence="5" id="KW-0410">Iron transport</keyword>
<evidence type="ECO:0000313" key="19">
    <source>
        <dbReference type="EMBL" id="MCF0264459.1"/>
    </source>
</evidence>
<feature type="domain" description="TonB-dependent receptor-like beta-barrel" evidence="17">
    <location>
        <begin position="276"/>
        <end position="698"/>
    </location>
</feature>
<gene>
    <name evidence="19" type="ORF">KW868_08285</name>
</gene>
<comment type="similarity">
    <text evidence="2 14 16">Belongs to the TonB-dependent receptor family.</text>
</comment>
<dbReference type="FunFam" id="2.170.130.10:FF:000010">
    <property type="entry name" value="Ferripyoverdine receptor"/>
    <property type="match status" value="1"/>
</dbReference>
<dbReference type="CDD" id="cd01347">
    <property type="entry name" value="ligand_gated_channel"/>
    <property type="match status" value="1"/>
</dbReference>
<reference evidence="19" key="1">
    <citation type="submission" date="2021-07" db="EMBL/GenBank/DDBJ databases">
        <authorList>
            <person name="Fernandez M."/>
            <person name="Pereira P."/>
            <person name="Torres Tejerizo G.A."/>
            <person name="Gonzalez P."/>
            <person name="Agostini E."/>
        </authorList>
    </citation>
    <scope>NUCLEOTIDE SEQUENCE</scope>
    <source>
        <strain evidence="19">SFC 500-1A</strain>
    </source>
</reference>
<evidence type="ECO:0000256" key="9">
    <source>
        <dbReference type="ARBA" id="ARBA00023065"/>
    </source>
</evidence>
<feature type="domain" description="TonB-dependent receptor plug" evidence="18">
    <location>
        <begin position="85"/>
        <end position="186"/>
    </location>
</feature>
<dbReference type="GO" id="GO:0015891">
    <property type="term" value="P:siderophore transport"/>
    <property type="evidence" value="ECO:0007669"/>
    <property type="project" value="InterPro"/>
</dbReference>
<evidence type="ECO:0000256" key="7">
    <source>
        <dbReference type="ARBA" id="ARBA00022729"/>
    </source>
</evidence>
<dbReference type="Gene3D" id="2.40.170.20">
    <property type="entry name" value="TonB-dependent receptor, beta-barrel domain"/>
    <property type="match status" value="1"/>
</dbReference>
<keyword evidence="7" id="KW-0732">Signal</keyword>
<dbReference type="InterPro" id="IPR010105">
    <property type="entry name" value="TonB_sidphr_rcpt"/>
</dbReference>
<evidence type="ECO:0000256" key="15">
    <source>
        <dbReference type="PROSITE-ProRule" id="PRU10144"/>
    </source>
</evidence>
<accession>A0A8X8KCP4</accession>
<evidence type="ECO:0000256" key="12">
    <source>
        <dbReference type="ARBA" id="ARBA00023170"/>
    </source>
</evidence>
<dbReference type="PROSITE" id="PS01156">
    <property type="entry name" value="TONB_DEPENDENT_REC_2"/>
    <property type="match status" value="1"/>
</dbReference>
<evidence type="ECO:0000259" key="18">
    <source>
        <dbReference type="Pfam" id="PF07715"/>
    </source>
</evidence>
<dbReference type="InterPro" id="IPR039426">
    <property type="entry name" value="TonB-dep_rcpt-like"/>
</dbReference>
<evidence type="ECO:0000256" key="10">
    <source>
        <dbReference type="ARBA" id="ARBA00023077"/>
    </source>
</evidence>
<dbReference type="GO" id="GO:0009279">
    <property type="term" value="C:cell outer membrane"/>
    <property type="evidence" value="ECO:0007669"/>
    <property type="project" value="UniProtKB-SubCell"/>
</dbReference>
<dbReference type="Pfam" id="PF07715">
    <property type="entry name" value="Plug"/>
    <property type="match status" value="1"/>
</dbReference>
<name>A0A8X8KCP4_ACIGI</name>
<evidence type="ECO:0000313" key="20">
    <source>
        <dbReference type="Proteomes" id="UP000887320"/>
    </source>
</evidence>
<evidence type="ECO:0000259" key="17">
    <source>
        <dbReference type="Pfam" id="PF00593"/>
    </source>
</evidence>
<comment type="subcellular location">
    <subcellularLocation>
        <location evidence="1 14">Cell outer membrane</location>
        <topology evidence="1 14">Multi-pass membrane protein</topology>
    </subcellularLocation>
</comment>
<evidence type="ECO:0000256" key="16">
    <source>
        <dbReference type="RuleBase" id="RU003357"/>
    </source>
</evidence>
<keyword evidence="11 14" id="KW-0472">Membrane</keyword>
<keyword evidence="12 19" id="KW-0675">Receptor</keyword>
<dbReference type="PROSITE" id="PS52016">
    <property type="entry name" value="TONB_DEPENDENT_REC_3"/>
    <property type="match status" value="1"/>
</dbReference>
<dbReference type="Gene3D" id="2.170.130.10">
    <property type="entry name" value="TonB-dependent receptor, plug domain"/>
    <property type="match status" value="1"/>
</dbReference>
<proteinExistence type="inferred from homology"/>
<evidence type="ECO:0000256" key="2">
    <source>
        <dbReference type="ARBA" id="ARBA00009810"/>
    </source>
</evidence>
<dbReference type="InterPro" id="IPR037066">
    <property type="entry name" value="Plug_dom_sf"/>
</dbReference>
<evidence type="ECO:0000256" key="14">
    <source>
        <dbReference type="PROSITE-ProRule" id="PRU01360"/>
    </source>
</evidence>
<dbReference type="AlphaFoldDB" id="A0A8X8KCP4"/>
<evidence type="ECO:0000256" key="4">
    <source>
        <dbReference type="ARBA" id="ARBA00022452"/>
    </source>
</evidence>
<evidence type="ECO:0000256" key="3">
    <source>
        <dbReference type="ARBA" id="ARBA00022448"/>
    </source>
</evidence>
<dbReference type="PANTHER" id="PTHR32552:SF74">
    <property type="entry name" value="HYDROXAMATE SIDEROPHORE RECEPTOR FHUE"/>
    <property type="match status" value="1"/>
</dbReference>
<keyword evidence="4 14" id="KW-1134">Transmembrane beta strand</keyword>
<dbReference type="Pfam" id="PF00593">
    <property type="entry name" value="TonB_dep_Rec_b-barrel"/>
    <property type="match status" value="1"/>
</dbReference>
<dbReference type="PANTHER" id="PTHR32552">
    <property type="entry name" value="FERRICHROME IRON RECEPTOR-RELATED"/>
    <property type="match status" value="1"/>
</dbReference>
<evidence type="ECO:0000256" key="11">
    <source>
        <dbReference type="ARBA" id="ARBA00023136"/>
    </source>
</evidence>
<dbReference type="InterPro" id="IPR036942">
    <property type="entry name" value="Beta-barrel_TonB_sf"/>
</dbReference>
<dbReference type="NCBIfam" id="TIGR01783">
    <property type="entry name" value="TonB-siderophor"/>
    <property type="match status" value="1"/>
</dbReference>
<feature type="short sequence motif" description="TonB C-terminal box" evidence="15">
    <location>
        <begin position="712"/>
        <end position="729"/>
    </location>
</feature>
<keyword evidence="10 16" id="KW-0798">TonB box</keyword>
<dbReference type="GO" id="GO:0038023">
    <property type="term" value="F:signaling receptor activity"/>
    <property type="evidence" value="ECO:0007669"/>
    <property type="project" value="InterPro"/>
</dbReference>
<dbReference type="GO" id="GO:0015344">
    <property type="term" value="F:siderophore uptake transmembrane transporter activity"/>
    <property type="evidence" value="ECO:0007669"/>
    <property type="project" value="TreeGrafter"/>
</dbReference>
<evidence type="ECO:0000256" key="13">
    <source>
        <dbReference type="ARBA" id="ARBA00023237"/>
    </source>
</evidence>
<dbReference type="InterPro" id="IPR010917">
    <property type="entry name" value="TonB_rcpt_CS"/>
</dbReference>
<keyword evidence="8" id="KW-0408">Iron</keyword>
<dbReference type="EMBL" id="JAHWXT010000002">
    <property type="protein sequence ID" value="MCF0264459.1"/>
    <property type="molecule type" value="Genomic_DNA"/>
</dbReference>
<keyword evidence="3 14" id="KW-0813">Transport</keyword>
<dbReference type="InterPro" id="IPR000531">
    <property type="entry name" value="Beta-barrel_TonB"/>
</dbReference>
<sequence length="729" mass="81316">MSSTRMQMTDKKYLSKMIQMIMLGLTSVAATTLLHATEETTQNNAEPLALPTLKFTANQLGEITENSGVYTPGSIATATRLVLKPKETPQTISVITRQEMDDFNLNSIDDVMRHTPGVSVVTYDSERTEYYSRGFAIQNFQYDGIPMNRDSAYSAGNTLSDMAIYDRIEVLKGATGLLTGVGDPGATINLIRKKPTKDFQGNVSLGLGTWNNYRGQIDLSGPLNETGSIRARGVAAYQDKESQLDRYERKTPVFYGILEADLTDNTLLTVGADYQDNKPKGSTWGGIPIYNSAGQFNKMPRGFNNGANWSNWEQYTRTIFSTLEHKFDNDWVAKIQLNHQINGYDAQLGAAAGGHPNPSTGTGVSMWAGNYKGETKSDAADIYATGPFQLFGREHELVVGASISESTWKNNGYGTPTDYKTSVDQYYQWNGNVAEPDWQRGNHWSNNETTKQNGFYLTSRLNLHDDLKVILGGRIANYKSEETKESGIFIPYVGAVYDLNDQYSVYASYSTIFKPQSAQNPNGKTLDPLEGENYEAGIKGEFFDGRLNASLAYYQLKQDNFAKEIPNVLTPSGGVASEALQGVKTKGAELEVTGEIRPGWNLHAGFNHKISKQDGIKQSTLTPENEFSLYTSYKLNQWVDGLTIGGGARWQDKTWGDVTNPLYKDPVKHVVSDYWLFDAMANYEVNDQLSVSFNVNNLLDEKYYTIFSWYSTYTWGEGRNYNLGLKYKF</sequence>
<dbReference type="InterPro" id="IPR012910">
    <property type="entry name" value="Plug_dom"/>
</dbReference>
<keyword evidence="9" id="KW-0406">Ion transport</keyword>
<evidence type="ECO:0000256" key="5">
    <source>
        <dbReference type="ARBA" id="ARBA00022496"/>
    </source>
</evidence>
<keyword evidence="6 14" id="KW-0812">Transmembrane</keyword>
<organism evidence="19 20">
    <name type="scientific">Acinetobacter guillouiae</name>
    <name type="common">Acinetobacter genomosp. 11</name>
    <dbReference type="NCBI Taxonomy" id="106649"/>
    <lineage>
        <taxon>Bacteria</taxon>
        <taxon>Pseudomonadati</taxon>
        <taxon>Pseudomonadota</taxon>
        <taxon>Gammaproteobacteria</taxon>
        <taxon>Moraxellales</taxon>
        <taxon>Moraxellaceae</taxon>
        <taxon>Acinetobacter</taxon>
    </lineage>
</organism>
<dbReference type="Proteomes" id="UP000887320">
    <property type="component" value="Unassembled WGS sequence"/>
</dbReference>
<protein>
    <submittedName>
        <fullName evidence="19">TonB-dependent siderophore receptor</fullName>
    </submittedName>
</protein>
<evidence type="ECO:0000256" key="1">
    <source>
        <dbReference type="ARBA" id="ARBA00004571"/>
    </source>
</evidence>
<evidence type="ECO:0000256" key="8">
    <source>
        <dbReference type="ARBA" id="ARBA00023004"/>
    </source>
</evidence>
<evidence type="ECO:0000256" key="6">
    <source>
        <dbReference type="ARBA" id="ARBA00022692"/>
    </source>
</evidence>
<dbReference type="SUPFAM" id="SSF56935">
    <property type="entry name" value="Porins"/>
    <property type="match status" value="1"/>
</dbReference>
<comment type="caution">
    <text evidence="19">The sequence shown here is derived from an EMBL/GenBank/DDBJ whole genome shotgun (WGS) entry which is preliminary data.</text>
</comment>